<dbReference type="InterPro" id="IPR006141">
    <property type="entry name" value="Intein_N"/>
</dbReference>
<protein>
    <submittedName>
        <fullName evidence="4">Minor capsid protein</fullName>
    </submittedName>
</protein>
<evidence type="ECO:0000256" key="2">
    <source>
        <dbReference type="ARBA" id="ARBA00023000"/>
    </source>
</evidence>
<proteinExistence type="predicted"/>
<dbReference type="EMBL" id="BK015885">
    <property type="protein sequence ID" value="DAD71639.1"/>
    <property type="molecule type" value="Genomic_DNA"/>
</dbReference>
<dbReference type="GO" id="GO:0004519">
    <property type="term" value="F:endonuclease activity"/>
    <property type="evidence" value="ECO:0007669"/>
    <property type="project" value="InterPro"/>
</dbReference>
<evidence type="ECO:0000256" key="1">
    <source>
        <dbReference type="ARBA" id="ARBA00022813"/>
    </source>
</evidence>
<name>A0A8S5LP62_9CAUD</name>
<keyword evidence="2" id="KW-0651">Protein splicing</keyword>
<evidence type="ECO:0000313" key="4">
    <source>
        <dbReference type="EMBL" id="DAD71639.1"/>
    </source>
</evidence>
<feature type="domain" description="DOD-type homing endonuclease" evidence="3">
    <location>
        <begin position="430"/>
        <end position="562"/>
    </location>
</feature>
<accession>A0A8S5LP62</accession>
<dbReference type="SUPFAM" id="SSF51294">
    <property type="entry name" value="Hedgehog/intein (Hint) domain"/>
    <property type="match status" value="1"/>
</dbReference>
<dbReference type="Pfam" id="PF04233">
    <property type="entry name" value="Phage_Mu_F"/>
    <property type="match status" value="1"/>
</dbReference>
<dbReference type="InterPro" id="IPR027434">
    <property type="entry name" value="Homing_endonucl"/>
</dbReference>
<dbReference type="Gene3D" id="3.10.28.10">
    <property type="entry name" value="Homing endonucleases"/>
    <property type="match status" value="1"/>
</dbReference>
<reference evidence="4" key="1">
    <citation type="journal article" date="2021" name="Proc. Natl. Acad. Sci. U.S.A.">
        <title>A Catalog of Tens of Thousands of Viruses from Human Metagenomes Reveals Hidden Associations with Chronic Diseases.</title>
        <authorList>
            <person name="Tisza M.J."/>
            <person name="Buck C.B."/>
        </authorList>
    </citation>
    <scope>NUCLEOTIDE SEQUENCE</scope>
    <source>
        <strain evidence="4">Ctl0E3</strain>
    </source>
</reference>
<dbReference type="InterPro" id="IPR006528">
    <property type="entry name" value="Phage_head_morphogenesis_dom"/>
</dbReference>
<evidence type="ECO:0000259" key="3">
    <source>
        <dbReference type="PROSITE" id="PS50819"/>
    </source>
</evidence>
<dbReference type="NCBIfam" id="TIGR01641">
    <property type="entry name" value="phageSPP1_gp7"/>
    <property type="match status" value="1"/>
</dbReference>
<dbReference type="GO" id="GO:0016539">
    <property type="term" value="P:intein-mediated protein splicing"/>
    <property type="evidence" value="ECO:0007669"/>
    <property type="project" value="InterPro"/>
</dbReference>
<sequence length="673" mass="78698">MKNKNKEYWEKRQLAREELSFNKGTEAYKEYVKILSESKKGIENKIAQLYAKYQQEVTKLGVDKIQANKLLRGTEYKEWRYNIGKYVEEIEKLKKSNPVEFRKMSVELETLAYRSRISRLDSLKAGVDYELIQAGEKIKGKVTDTLADVYEDTYTSFVEDLNFKKGVISSSTIKMALEQEWSGANYSSRIWSNIDNLAKAIKNEVIVGLNKGINYRTMSQNIAKKFDTSYKNAERLVRTETAHIQNQATLMGYKDSGVVKYEFLAVLDSRTSHTCASLNGEVFKTENAMEGENYPPMHPHCYDTETEVYTNNGWKYFKHLENEDLVYTINTETLIPEWQKPINYISRIYIGKMISYKNHRFDLMITPKHNILIQNMDNSVKNKSWKLKEARSVGRKSKNRMLAGMNWIGENKEFEILGGRKVEIKTYLKFMAYWLADGSCTKNRGNYDIKIAQCNNGWMYEELKDFPFKIYKCKESLMLHDKELGKEMKSFGKCTNKYIPENIKNLSPELIRIFLVAYSKTDGHKRKGKIWKEYQFDDSIDFFTTSNKLAGDLGELILKVGGRPSYHLEKSKGKKVHFRNGVYTINNNLWRISWNKQIHSYLSNMEIKDIFYNDYVYCVEVKKYNTLLVRRNGKICWSGNCRSTTVPYEYADSDSVNETSNEELKNEENEDIY</sequence>
<dbReference type="InterPro" id="IPR004042">
    <property type="entry name" value="Intein_endonuc_central"/>
</dbReference>
<dbReference type="InterPro" id="IPR036844">
    <property type="entry name" value="Hint_dom_sf"/>
</dbReference>
<dbReference type="PROSITE" id="PS50819">
    <property type="entry name" value="INTEIN_ENDONUCLEASE"/>
    <property type="match status" value="1"/>
</dbReference>
<dbReference type="SUPFAM" id="SSF55608">
    <property type="entry name" value="Homing endonucleases"/>
    <property type="match status" value="1"/>
</dbReference>
<dbReference type="PROSITE" id="PS50817">
    <property type="entry name" value="INTEIN_N_TER"/>
    <property type="match status" value="1"/>
</dbReference>
<organism evidence="4">
    <name type="scientific">Siphoviridae sp. ctl0E3</name>
    <dbReference type="NCBI Taxonomy" id="2827586"/>
    <lineage>
        <taxon>Viruses</taxon>
        <taxon>Duplodnaviria</taxon>
        <taxon>Heunggongvirae</taxon>
        <taxon>Uroviricota</taxon>
        <taxon>Caudoviricetes</taxon>
    </lineage>
</organism>
<keyword evidence="1" id="KW-0068">Autocatalytic cleavage</keyword>